<dbReference type="Proteomes" id="UP000215335">
    <property type="component" value="Unassembled WGS sequence"/>
</dbReference>
<reference evidence="2 3" key="1">
    <citation type="journal article" date="2017" name="Curr. Biol.">
        <title>The Evolution of Venom by Co-option of Single-Copy Genes.</title>
        <authorList>
            <person name="Martinson E.O."/>
            <person name="Mrinalini"/>
            <person name="Kelkar Y.D."/>
            <person name="Chang C.H."/>
            <person name="Werren J.H."/>
        </authorList>
    </citation>
    <scope>NUCLEOTIDE SEQUENCE [LARGE SCALE GENOMIC DNA]</scope>
    <source>
        <strain evidence="2 3">Alberta</strain>
        <tissue evidence="2">Whole body</tissue>
    </source>
</reference>
<proteinExistence type="predicted"/>
<dbReference type="EMBL" id="NNAY01001155">
    <property type="protein sequence ID" value="OXU24961.1"/>
    <property type="molecule type" value="Genomic_DNA"/>
</dbReference>
<accession>A0A232F2K7</accession>
<comment type="caution">
    <text evidence="2">The sequence shown here is derived from an EMBL/GenBank/DDBJ whole genome shotgun (WGS) entry which is preliminary data.</text>
</comment>
<keyword evidence="3" id="KW-1185">Reference proteome</keyword>
<feature type="region of interest" description="Disordered" evidence="1">
    <location>
        <begin position="1"/>
        <end position="30"/>
    </location>
</feature>
<sequence>MSGSRGRLRPPAPSTTTRAQTSSESGKTHSPLVVHRAFYNKCIRKTIFVAYQ</sequence>
<evidence type="ECO:0000313" key="3">
    <source>
        <dbReference type="Proteomes" id="UP000215335"/>
    </source>
</evidence>
<gene>
    <name evidence="2" type="ORF">TSAR_006824</name>
</gene>
<name>A0A232F2K7_9HYME</name>
<feature type="compositionally biased region" description="Polar residues" evidence="1">
    <location>
        <begin position="14"/>
        <end position="25"/>
    </location>
</feature>
<evidence type="ECO:0000313" key="2">
    <source>
        <dbReference type="EMBL" id="OXU24961.1"/>
    </source>
</evidence>
<evidence type="ECO:0000256" key="1">
    <source>
        <dbReference type="SAM" id="MobiDB-lite"/>
    </source>
</evidence>
<organism evidence="2 3">
    <name type="scientific">Trichomalopsis sarcophagae</name>
    <dbReference type="NCBI Taxonomy" id="543379"/>
    <lineage>
        <taxon>Eukaryota</taxon>
        <taxon>Metazoa</taxon>
        <taxon>Ecdysozoa</taxon>
        <taxon>Arthropoda</taxon>
        <taxon>Hexapoda</taxon>
        <taxon>Insecta</taxon>
        <taxon>Pterygota</taxon>
        <taxon>Neoptera</taxon>
        <taxon>Endopterygota</taxon>
        <taxon>Hymenoptera</taxon>
        <taxon>Apocrita</taxon>
        <taxon>Proctotrupomorpha</taxon>
        <taxon>Chalcidoidea</taxon>
        <taxon>Pteromalidae</taxon>
        <taxon>Pteromalinae</taxon>
        <taxon>Trichomalopsis</taxon>
    </lineage>
</organism>
<protein>
    <submittedName>
        <fullName evidence="2">Uncharacterized protein</fullName>
    </submittedName>
</protein>
<dbReference type="AlphaFoldDB" id="A0A232F2K7"/>